<evidence type="ECO:0000256" key="4">
    <source>
        <dbReference type="ARBA" id="ARBA00022989"/>
    </source>
</evidence>
<protein>
    <submittedName>
        <fullName evidence="9">E3 ubiquitin-protein ligase RHF1A</fullName>
    </submittedName>
</protein>
<dbReference type="InterPro" id="IPR040226">
    <property type="entry name" value="THH1/TOM1/TOM3"/>
</dbReference>
<feature type="region of interest" description="Disordered" evidence="6">
    <location>
        <begin position="307"/>
        <end position="336"/>
    </location>
</feature>
<evidence type="ECO:0000256" key="5">
    <source>
        <dbReference type="ARBA" id="ARBA00023136"/>
    </source>
</evidence>
<keyword evidence="4 7" id="KW-1133">Transmembrane helix</keyword>
<comment type="similarity">
    <text evidence="2">Belongs to the plant tobamovirus multiplication TOM1 protein family.</text>
</comment>
<dbReference type="Pfam" id="PF06454">
    <property type="entry name" value="THH1_TOM1-3_dom"/>
    <property type="match status" value="1"/>
</dbReference>
<feature type="domain" description="THH1/TOM1/TOM3" evidence="8">
    <location>
        <begin position="81"/>
        <end position="135"/>
    </location>
</feature>
<dbReference type="InParanoid" id="A0A1D6HBI4"/>
<feature type="transmembrane region" description="Helical" evidence="7">
    <location>
        <begin position="174"/>
        <end position="193"/>
    </location>
</feature>
<feature type="transmembrane region" description="Helical" evidence="7">
    <location>
        <begin position="102"/>
        <end position="120"/>
    </location>
</feature>
<evidence type="ECO:0000256" key="7">
    <source>
        <dbReference type="SAM" id="Phobius"/>
    </source>
</evidence>
<evidence type="ECO:0000256" key="6">
    <source>
        <dbReference type="SAM" id="MobiDB-lite"/>
    </source>
</evidence>
<dbReference type="PaxDb" id="4577-GRMZM2G479442_P01"/>
<name>A0A1D6HBI4_MAIZE</name>
<evidence type="ECO:0000313" key="9">
    <source>
        <dbReference type="EMBL" id="AQK72062.1"/>
    </source>
</evidence>
<evidence type="ECO:0000256" key="3">
    <source>
        <dbReference type="ARBA" id="ARBA00022692"/>
    </source>
</evidence>
<evidence type="ECO:0000259" key="8">
    <source>
        <dbReference type="Pfam" id="PF06454"/>
    </source>
</evidence>
<organism evidence="9">
    <name type="scientific">Zea mays</name>
    <name type="common">Maize</name>
    <dbReference type="NCBI Taxonomy" id="4577"/>
    <lineage>
        <taxon>Eukaryota</taxon>
        <taxon>Viridiplantae</taxon>
        <taxon>Streptophyta</taxon>
        <taxon>Embryophyta</taxon>
        <taxon>Tracheophyta</taxon>
        <taxon>Spermatophyta</taxon>
        <taxon>Magnoliopsida</taxon>
        <taxon>Liliopsida</taxon>
        <taxon>Poales</taxon>
        <taxon>Poaceae</taxon>
        <taxon>PACMAD clade</taxon>
        <taxon>Panicoideae</taxon>
        <taxon>Andropogonodae</taxon>
        <taxon>Andropogoneae</taxon>
        <taxon>Tripsacinae</taxon>
        <taxon>Zea</taxon>
    </lineage>
</organism>
<dbReference type="PANTHER" id="PTHR31142">
    <property type="entry name" value="TOBAMOVIRUS MULTIPLICATION PROTEIN 1-LIKE ISOFORM X1"/>
    <property type="match status" value="1"/>
</dbReference>
<dbReference type="GO" id="GO:0005774">
    <property type="term" value="C:vacuolar membrane"/>
    <property type="evidence" value="ECO:0007669"/>
    <property type="project" value="UniProtKB-SubCell"/>
</dbReference>
<dbReference type="Gene3D" id="2.130.10.30">
    <property type="entry name" value="Regulator of chromosome condensation 1/beta-lactamase-inhibitor protein II"/>
    <property type="match status" value="1"/>
</dbReference>
<dbReference type="SMR" id="A0A1D6HBI4"/>
<accession>A0A1D6HBI4</accession>
<keyword evidence="3 7" id="KW-0812">Transmembrane</keyword>
<dbReference type="InterPro" id="IPR009457">
    <property type="entry name" value="THH1/TOM1/TOM3_dom"/>
</dbReference>
<gene>
    <name evidence="9" type="ORF">ZEAMMB73_Zm00001d016969</name>
</gene>
<dbReference type="PANTHER" id="PTHR31142:SF7">
    <property type="entry name" value="OS02G0683900 PROTEIN"/>
    <property type="match status" value="1"/>
</dbReference>
<sequence length="336" mass="36932">MIDAGAEHTVAVTEDDDLYGWGWGRYGNLDHPPDKQKQGVKITLDVVVLKHPSVENSIRGMQLLCCEVVEKTDAVVYRGKMCFNAFDEEADLDVLDHPVLNLFYYLLVEILPSSLVLYILRRIPTKLRLSQYHPIWSPSSAQLLLSLSLDNKFPSLCGFLLPLWSLTDMDSTNVYAYISIISLIVCIPPALIFEGPQLRQHGFSDAIAKVGLTKGASSSAAQRLTVDTGLPVLPGLDDILDVPEGLDGQGNDISSWFTDGLDDSLQDIDLSGALEIPDDDLTQLGFMLGGLTDSFDLGMNMLLGGYKEDDGGSSKSHGKSGNRKKHLKNSKKRKRH</sequence>
<dbReference type="EMBL" id="CM000781">
    <property type="protein sequence ID" value="AQK72062.1"/>
    <property type="molecule type" value="Genomic_DNA"/>
</dbReference>
<reference evidence="9" key="1">
    <citation type="submission" date="2015-12" db="EMBL/GenBank/DDBJ databases">
        <title>Update maize B73 reference genome by single molecule sequencing technologies.</title>
        <authorList>
            <consortium name="Maize Genome Sequencing Project"/>
            <person name="Ware D."/>
        </authorList>
    </citation>
    <scope>NUCLEOTIDE SEQUENCE</scope>
    <source>
        <tissue evidence="9">Seedling</tissue>
    </source>
</reference>
<feature type="compositionally biased region" description="Basic residues" evidence="6">
    <location>
        <begin position="316"/>
        <end position="336"/>
    </location>
</feature>
<dbReference type="InterPro" id="IPR009091">
    <property type="entry name" value="RCC1/BLIP-II"/>
</dbReference>
<evidence type="ECO:0000256" key="2">
    <source>
        <dbReference type="ARBA" id="ARBA00006779"/>
    </source>
</evidence>
<dbReference type="STRING" id="4577.A0A1D6HBI4"/>
<proteinExistence type="inferred from homology"/>
<dbReference type="AlphaFoldDB" id="A0A1D6HBI4"/>
<evidence type="ECO:0000256" key="1">
    <source>
        <dbReference type="ARBA" id="ARBA00004128"/>
    </source>
</evidence>
<keyword evidence="5 7" id="KW-0472">Membrane</keyword>
<dbReference type="eggNOG" id="ENOG502QQJ5">
    <property type="taxonomic scope" value="Eukaryota"/>
</dbReference>
<dbReference type="ExpressionAtlas" id="A0A1D6HBI4">
    <property type="expression patterns" value="baseline and differential"/>
</dbReference>
<dbReference type="SUPFAM" id="SSF50985">
    <property type="entry name" value="RCC1/BLIP-II"/>
    <property type="match status" value="1"/>
</dbReference>
<comment type="subcellular location">
    <subcellularLocation>
        <location evidence="1">Vacuole membrane</location>
        <topology evidence="1">Multi-pass membrane protein</topology>
    </subcellularLocation>
</comment>
<dbReference type="Pfam" id="PF13540">
    <property type="entry name" value="RCC1_2"/>
    <property type="match status" value="1"/>
</dbReference>